<gene>
    <name evidence="1" type="ORF">BTO30_02975</name>
</gene>
<protein>
    <recommendedName>
        <fullName evidence="3">DUF5082 domain-containing protein</fullName>
    </recommendedName>
</protein>
<name>A0A1Q8Q8P8_9BACI</name>
<dbReference type="Proteomes" id="UP000185568">
    <property type="component" value="Unassembled WGS sequence"/>
</dbReference>
<accession>A0A1Q8Q8P8</accession>
<organism evidence="1 2">
    <name type="scientific">Domibacillus antri</name>
    <dbReference type="NCBI Taxonomy" id="1714264"/>
    <lineage>
        <taxon>Bacteria</taxon>
        <taxon>Bacillati</taxon>
        <taxon>Bacillota</taxon>
        <taxon>Bacilli</taxon>
        <taxon>Bacillales</taxon>
        <taxon>Bacillaceae</taxon>
        <taxon>Domibacillus</taxon>
    </lineage>
</organism>
<reference evidence="1 2" key="1">
    <citation type="submission" date="2016-12" db="EMBL/GenBank/DDBJ databases">
        <title>Domibacillus antri genome sequencing.</title>
        <authorList>
            <person name="Verma A."/>
            <person name="Krishnamurthi S."/>
        </authorList>
    </citation>
    <scope>NUCLEOTIDE SEQUENCE [LARGE SCALE GENOMIC DNA]</scope>
    <source>
        <strain evidence="1 2">XD80</strain>
    </source>
</reference>
<sequence>MEKLELYKKQKAVHDAGSYGLYWAWSGFAERAHTLEKEIDQLRRDGTGTEKEMSKLTSLRDSAIRAADDMHEKMQVLITSSDYLKDTEKEAVAEFNRFAEEKQREVSDARAQYYKVLSPFKACDLHSLKITGGKQ</sequence>
<evidence type="ECO:0000313" key="1">
    <source>
        <dbReference type="EMBL" id="OLN23716.1"/>
    </source>
</evidence>
<evidence type="ECO:0000313" key="2">
    <source>
        <dbReference type="Proteomes" id="UP000185568"/>
    </source>
</evidence>
<dbReference type="AlphaFoldDB" id="A0A1Q8Q8P8"/>
<dbReference type="STRING" id="1714264.BTO30_02975"/>
<proteinExistence type="predicted"/>
<keyword evidence="2" id="KW-1185">Reference proteome</keyword>
<comment type="caution">
    <text evidence="1">The sequence shown here is derived from an EMBL/GenBank/DDBJ whole genome shotgun (WGS) entry which is preliminary data.</text>
</comment>
<evidence type="ECO:0008006" key="3">
    <source>
        <dbReference type="Google" id="ProtNLM"/>
    </source>
</evidence>
<dbReference type="EMBL" id="MSDU01000005">
    <property type="protein sequence ID" value="OLN23716.1"/>
    <property type="molecule type" value="Genomic_DNA"/>
</dbReference>
<dbReference type="RefSeq" id="WP_075397237.1">
    <property type="nucleotide sequence ID" value="NZ_MSDU01000005.1"/>
</dbReference>